<organism evidence="3 4">
    <name type="scientific">Eumeta variegata</name>
    <name type="common">Bagworm moth</name>
    <name type="synonym">Eumeta japonica</name>
    <dbReference type="NCBI Taxonomy" id="151549"/>
    <lineage>
        <taxon>Eukaryota</taxon>
        <taxon>Metazoa</taxon>
        <taxon>Ecdysozoa</taxon>
        <taxon>Arthropoda</taxon>
        <taxon>Hexapoda</taxon>
        <taxon>Insecta</taxon>
        <taxon>Pterygota</taxon>
        <taxon>Neoptera</taxon>
        <taxon>Endopterygota</taxon>
        <taxon>Lepidoptera</taxon>
        <taxon>Glossata</taxon>
        <taxon>Ditrysia</taxon>
        <taxon>Tineoidea</taxon>
        <taxon>Psychidae</taxon>
        <taxon>Oiketicinae</taxon>
        <taxon>Eumeta</taxon>
    </lineage>
</organism>
<keyword evidence="4" id="KW-1185">Reference proteome</keyword>
<sequence length="109" mass="12975">MKKKEYDRKRREKLKSCPDSLEKLREKERVKYLNKKKKGQVKSVSAMSSRERRQKRKQWRLNSFKYREKDRKVRKNLARLMDETPPASPVPLAGPSSRVNAVKLEMANS</sequence>
<feature type="region of interest" description="Disordered" evidence="1">
    <location>
        <begin position="35"/>
        <end position="56"/>
    </location>
</feature>
<dbReference type="EMBL" id="BGZK01000985">
    <property type="protein sequence ID" value="GBP67498.1"/>
    <property type="molecule type" value="Genomic_DNA"/>
</dbReference>
<evidence type="ECO:0000256" key="1">
    <source>
        <dbReference type="SAM" id="MobiDB-lite"/>
    </source>
</evidence>
<dbReference type="AlphaFoldDB" id="A0A4C1Y3Q4"/>
<gene>
    <name evidence="3" type="ORF">EVAR_47911_1</name>
    <name evidence="2" type="ORF">EVAR_49864_1</name>
</gene>
<evidence type="ECO:0000313" key="4">
    <source>
        <dbReference type="Proteomes" id="UP000299102"/>
    </source>
</evidence>
<feature type="region of interest" description="Disordered" evidence="1">
    <location>
        <begin position="1"/>
        <end position="20"/>
    </location>
</feature>
<evidence type="ECO:0000313" key="3">
    <source>
        <dbReference type="EMBL" id="GBP70528.1"/>
    </source>
</evidence>
<proteinExistence type="predicted"/>
<name>A0A4C1Y3Q4_EUMVA</name>
<comment type="caution">
    <text evidence="3">The sequence shown here is derived from an EMBL/GenBank/DDBJ whole genome shotgun (WGS) entry which is preliminary data.</text>
</comment>
<accession>A0A4C1Y3Q4</accession>
<dbReference type="OrthoDB" id="6375801at2759"/>
<protein>
    <submittedName>
        <fullName evidence="3">Uncharacterized protein</fullName>
    </submittedName>
</protein>
<reference evidence="3 4" key="1">
    <citation type="journal article" date="2019" name="Commun. Biol.">
        <title>The bagworm genome reveals a unique fibroin gene that provides high tensile strength.</title>
        <authorList>
            <person name="Kono N."/>
            <person name="Nakamura H."/>
            <person name="Ohtoshi R."/>
            <person name="Tomita M."/>
            <person name="Numata K."/>
            <person name="Arakawa K."/>
        </authorList>
    </citation>
    <scope>NUCLEOTIDE SEQUENCE [LARGE SCALE GENOMIC DNA]</scope>
</reference>
<dbReference type="EMBL" id="BGZK01001078">
    <property type="protein sequence ID" value="GBP70528.1"/>
    <property type="molecule type" value="Genomic_DNA"/>
</dbReference>
<evidence type="ECO:0000313" key="2">
    <source>
        <dbReference type="EMBL" id="GBP67498.1"/>
    </source>
</evidence>
<dbReference type="Proteomes" id="UP000299102">
    <property type="component" value="Unassembled WGS sequence"/>
</dbReference>